<dbReference type="Proteomes" id="UP000886595">
    <property type="component" value="Unassembled WGS sequence"/>
</dbReference>
<dbReference type="AlphaFoldDB" id="A0A8X7VGM8"/>
<dbReference type="EMBL" id="JAAMPC010000005">
    <property type="protein sequence ID" value="KAG2311039.1"/>
    <property type="molecule type" value="Genomic_DNA"/>
</dbReference>
<evidence type="ECO:0000313" key="3">
    <source>
        <dbReference type="Proteomes" id="UP000886595"/>
    </source>
</evidence>
<feature type="compositionally biased region" description="Basic residues" evidence="1">
    <location>
        <begin position="66"/>
        <end position="81"/>
    </location>
</feature>
<organism evidence="2 3">
    <name type="scientific">Brassica carinata</name>
    <name type="common">Ethiopian mustard</name>
    <name type="synonym">Abyssinian cabbage</name>
    <dbReference type="NCBI Taxonomy" id="52824"/>
    <lineage>
        <taxon>Eukaryota</taxon>
        <taxon>Viridiplantae</taxon>
        <taxon>Streptophyta</taxon>
        <taxon>Embryophyta</taxon>
        <taxon>Tracheophyta</taxon>
        <taxon>Spermatophyta</taxon>
        <taxon>Magnoliopsida</taxon>
        <taxon>eudicotyledons</taxon>
        <taxon>Gunneridae</taxon>
        <taxon>Pentapetalae</taxon>
        <taxon>rosids</taxon>
        <taxon>malvids</taxon>
        <taxon>Brassicales</taxon>
        <taxon>Brassicaceae</taxon>
        <taxon>Brassiceae</taxon>
        <taxon>Brassica</taxon>
    </lineage>
</organism>
<keyword evidence="3" id="KW-1185">Reference proteome</keyword>
<accession>A0A8X7VGM8</accession>
<sequence>MYVYVAVLEKLNDAFPMLASDQFIKLSGKAVGVSIGCSAAPAQAEVPAADDDGDMDLLMTRPTRKRKLQRGGRLLKRIPKSPKKENLK</sequence>
<reference evidence="2 3" key="1">
    <citation type="submission" date="2020-02" db="EMBL/GenBank/DDBJ databases">
        <authorList>
            <person name="Ma Q."/>
            <person name="Huang Y."/>
            <person name="Song X."/>
            <person name="Pei D."/>
        </authorList>
    </citation>
    <scope>NUCLEOTIDE SEQUENCE [LARGE SCALE GENOMIC DNA]</scope>
    <source>
        <strain evidence="2">Sxm20200214</strain>
        <tissue evidence="2">Leaf</tissue>
    </source>
</reference>
<name>A0A8X7VGM8_BRACI</name>
<gene>
    <name evidence="2" type="ORF">Bca52824_022596</name>
</gene>
<feature type="region of interest" description="Disordered" evidence="1">
    <location>
        <begin position="66"/>
        <end position="88"/>
    </location>
</feature>
<comment type="caution">
    <text evidence="2">The sequence shown here is derived from an EMBL/GenBank/DDBJ whole genome shotgun (WGS) entry which is preliminary data.</text>
</comment>
<protein>
    <submittedName>
        <fullName evidence="2">Uncharacterized protein</fullName>
    </submittedName>
</protein>
<evidence type="ECO:0000256" key="1">
    <source>
        <dbReference type="SAM" id="MobiDB-lite"/>
    </source>
</evidence>
<proteinExistence type="predicted"/>
<evidence type="ECO:0000313" key="2">
    <source>
        <dbReference type="EMBL" id="KAG2311039.1"/>
    </source>
</evidence>